<reference evidence="4 5" key="1">
    <citation type="submission" date="2024-03" db="EMBL/GenBank/DDBJ databases">
        <title>Natural products discovery in diverse microorganisms through a two-stage MS feature dereplication strategy.</title>
        <authorList>
            <person name="Zhang R."/>
        </authorList>
    </citation>
    <scope>NUCLEOTIDE SEQUENCE [LARGE SCALE GENOMIC DNA]</scope>
    <source>
        <strain evidence="4 5">18930</strain>
    </source>
</reference>
<dbReference type="InterPro" id="IPR000383">
    <property type="entry name" value="Xaa-Pro-like_dom"/>
</dbReference>
<accession>A0ABZ2PDA7</accession>
<dbReference type="PANTHER" id="PTHR43056">
    <property type="entry name" value="PEPTIDASE S9 PROLYL OLIGOPEPTIDASE"/>
    <property type="match status" value="1"/>
</dbReference>
<feature type="domain" description="Xaa-Pro dipeptidyl-peptidase C-terminal" evidence="3">
    <location>
        <begin position="372"/>
        <end position="641"/>
    </location>
</feature>
<dbReference type="PANTHER" id="PTHR43056:SF10">
    <property type="entry name" value="COCE_NOND FAMILY, PUTATIVE (AFU_ORTHOLOGUE AFUA_7G00600)-RELATED"/>
    <property type="match status" value="1"/>
</dbReference>
<dbReference type="Pfam" id="PF02129">
    <property type="entry name" value="Peptidase_S15"/>
    <property type="match status" value="1"/>
</dbReference>
<evidence type="ECO:0000256" key="1">
    <source>
        <dbReference type="ARBA" id="ARBA00022801"/>
    </source>
</evidence>
<dbReference type="GO" id="GO:0016787">
    <property type="term" value="F:hydrolase activity"/>
    <property type="evidence" value="ECO:0007669"/>
    <property type="project" value="UniProtKB-KW"/>
</dbReference>
<keyword evidence="1 4" id="KW-0378">Hydrolase</keyword>
<dbReference type="InterPro" id="IPR008979">
    <property type="entry name" value="Galactose-bd-like_sf"/>
</dbReference>
<dbReference type="Proteomes" id="UP001432000">
    <property type="component" value="Chromosome"/>
</dbReference>
<dbReference type="InterPro" id="IPR013736">
    <property type="entry name" value="Xaa-Pro_dipept_C"/>
</dbReference>
<evidence type="ECO:0000313" key="5">
    <source>
        <dbReference type="Proteomes" id="UP001432000"/>
    </source>
</evidence>
<feature type="region of interest" description="Disordered" evidence="2">
    <location>
        <begin position="1"/>
        <end position="20"/>
    </location>
</feature>
<dbReference type="EMBL" id="CP147846">
    <property type="protein sequence ID" value="WXG66933.1"/>
    <property type="molecule type" value="Genomic_DNA"/>
</dbReference>
<dbReference type="Pfam" id="PF08530">
    <property type="entry name" value="PepX_C"/>
    <property type="match status" value="1"/>
</dbReference>
<dbReference type="InterPro" id="IPR005674">
    <property type="entry name" value="CocE/Ser_esterase"/>
</dbReference>
<gene>
    <name evidence="4" type="ORF">WDS16_16850</name>
</gene>
<dbReference type="SUPFAM" id="SSF49785">
    <property type="entry name" value="Galactose-binding domain-like"/>
    <property type="match status" value="1"/>
</dbReference>
<dbReference type="InterPro" id="IPR029058">
    <property type="entry name" value="AB_hydrolase_fold"/>
</dbReference>
<dbReference type="SUPFAM" id="SSF53474">
    <property type="entry name" value="alpha/beta-Hydrolases"/>
    <property type="match status" value="1"/>
</dbReference>
<keyword evidence="5" id="KW-1185">Reference proteome</keyword>
<dbReference type="RefSeq" id="WP_338886366.1">
    <property type="nucleotide sequence ID" value="NZ_CP147846.1"/>
</dbReference>
<evidence type="ECO:0000259" key="3">
    <source>
        <dbReference type="SMART" id="SM00939"/>
    </source>
</evidence>
<organism evidence="4 5">
    <name type="scientific">Rhodococcus sovatensis</name>
    <dbReference type="NCBI Taxonomy" id="1805840"/>
    <lineage>
        <taxon>Bacteria</taxon>
        <taxon>Bacillati</taxon>
        <taxon>Actinomycetota</taxon>
        <taxon>Actinomycetes</taxon>
        <taxon>Mycobacteriales</taxon>
        <taxon>Nocardiaceae</taxon>
        <taxon>Rhodococcus</taxon>
    </lineage>
</organism>
<dbReference type="Gene3D" id="3.40.50.1820">
    <property type="entry name" value="alpha/beta hydrolase"/>
    <property type="match status" value="2"/>
</dbReference>
<dbReference type="NCBIfam" id="TIGR00976">
    <property type="entry name" value="CocE_NonD"/>
    <property type="match status" value="1"/>
</dbReference>
<dbReference type="InterPro" id="IPR050585">
    <property type="entry name" value="Xaa-Pro_dipeptidyl-ppase/CocE"/>
</dbReference>
<sequence length="650" mass="69888">MTAAQPHPLLQPGRDPSGGEAALTWSAIAKEEPRYPKVSVAADVRIPMSDGVVLRAYVFRPADAAGHAVAGDFPAVLTLTPYNKLLIKGVDTVLNAPVFGPLIRTLSRRFDLTGTPFDGITEITRVVAGGAADVGAVNRHLVRSGYVQVIVDVRGTGSSTGTWDVLGLREQQDSLETIEWISAQSWCNGRIGMAGISYSAINALQAAAKRPAGLQAVFAVEGSVDIVREIFATGGAPSLFIPLWLTAVNGLKWVPSVRDLDVATWLRDRLSSPATDLLDLARGFVSGGDRRIYDDPYYDTIDADIEDIEAPTFVYGCWHDIFGGAAPDIYNRLALERGRGHKQLLVGDGYHANPGVGFGEPRFPPRLDVLERAWFDRWLRDEDNGIEKYGPVTLRQQGGGWTAHGRFPAPHAEPRRLYLSAVSSGSAPHAVADGSLHANADTSAGTFSVRPNLRSVISRDTTQVLAGVTAVLGGGFTYDNRFAEKGAITFTTGIADADTVISGPMNLHLLVVCHAPEALWAIMVCDVDPSGQSTVLTNGALLASRRAVDDELSLFAPNGDYTRPHHPLTESTLLPVPIGETIVLDIDLLTTEARIETGHRLRVDIFATDAPRFMPILPDLLRTQAKAQDVVIDAESPSFLVVPLLGEPGW</sequence>
<dbReference type="SMART" id="SM00939">
    <property type="entry name" value="PepX_C"/>
    <property type="match status" value="1"/>
</dbReference>
<evidence type="ECO:0000313" key="4">
    <source>
        <dbReference type="EMBL" id="WXG66933.1"/>
    </source>
</evidence>
<dbReference type="Gene3D" id="2.60.120.260">
    <property type="entry name" value="Galactose-binding domain-like"/>
    <property type="match status" value="1"/>
</dbReference>
<proteinExistence type="predicted"/>
<name>A0ABZ2PDA7_9NOCA</name>
<evidence type="ECO:0000256" key="2">
    <source>
        <dbReference type="SAM" id="MobiDB-lite"/>
    </source>
</evidence>
<protein>
    <submittedName>
        <fullName evidence="4">CocE/NonD family hydrolase</fullName>
    </submittedName>
</protein>